<dbReference type="KEGG" id="pfus:ADJ77_11580"/>
<evidence type="ECO:0000256" key="1">
    <source>
        <dbReference type="SAM" id="Phobius"/>
    </source>
</evidence>
<dbReference type="STRING" id="1236517.ADJ77_11580"/>
<dbReference type="Proteomes" id="UP000682005">
    <property type="component" value="Chromosome 2"/>
</dbReference>
<keyword evidence="1" id="KW-0812">Transmembrane</keyword>
<name>A0A0K1NMT1_9BACT</name>
<feature type="transmembrane region" description="Helical" evidence="1">
    <location>
        <begin position="18"/>
        <end position="41"/>
    </location>
</feature>
<protein>
    <submittedName>
        <fullName evidence="2">Uncharacterized protein</fullName>
    </submittedName>
</protein>
<keyword evidence="1" id="KW-1133">Transmembrane helix</keyword>
<evidence type="ECO:0000313" key="5">
    <source>
        <dbReference type="Proteomes" id="UP000682005"/>
    </source>
</evidence>
<dbReference type="RefSeq" id="WP_025078194.1">
    <property type="nucleotide sequence ID" value="NZ_BAKO01000010.1"/>
</dbReference>
<feature type="transmembrane region" description="Helical" evidence="1">
    <location>
        <begin position="96"/>
        <end position="114"/>
    </location>
</feature>
<dbReference type="AlphaFoldDB" id="A0A0K1NMT1"/>
<dbReference type="eggNOG" id="ENOG5033XJT">
    <property type="taxonomic scope" value="Bacteria"/>
</dbReference>
<proteinExistence type="predicted"/>
<evidence type="ECO:0000313" key="3">
    <source>
        <dbReference type="EMBL" id="QUB86031.1"/>
    </source>
</evidence>
<gene>
    <name evidence="2" type="ORF">ADJ77_11580</name>
    <name evidence="3" type="ORF">J5A51_01835</name>
</gene>
<reference evidence="3 5" key="2">
    <citation type="submission" date="2021-03" db="EMBL/GenBank/DDBJ databases">
        <title>Human Oral Microbial Genomes.</title>
        <authorList>
            <person name="Johnston C.D."/>
            <person name="Chen T."/>
            <person name="Dewhirst F.E."/>
        </authorList>
    </citation>
    <scope>NUCLEOTIDE SEQUENCE [LARGE SCALE GENOMIC DNA]</scope>
    <source>
        <strain evidence="3 5">W1435</strain>
    </source>
</reference>
<keyword evidence="1" id="KW-0472">Membrane</keyword>
<dbReference type="Proteomes" id="UP000060345">
    <property type="component" value="Chromosome 2"/>
</dbReference>
<dbReference type="EMBL" id="CP012075">
    <property type="protein sequence ID" value="AKU70397.1"/>
    <property type="molecule type" value="Genomic_DNA"/>
</dbReference>
<feature type="transmembrane region" description="Helical" evidence="1">
    <location>
        <begin position="53"/>
        <end position="70"/>
    </location>
</feature>
<dbReference type="OrthoDB" id="1081768at2"/>
<accession>A0A0K1NMT1</accession>
<sequence length="128" mass="14382">MTPVTNISQLNQLMNSTMIYAVIVGLVAVLVALLLSNMFPWEGGNDRSYIKRRIAFVVIAIIAVLGFWLYNDLVVMSHIRNIGFQNMLRTCNLKCIGINLGVYLVTSIALMFVFRHSKFGSILGKEKK</sequence>
<evidence type="ECO:0000313" key="4">
    <source>
        <dbReference type="Proteomes" id="UP000060345"/>
    </source>
</evidence>
<keyword evidence="5" id="KW-1185">Reference proteome</keyword>
<reference evidence="2 4" key="1">
    <citation type="submission" date="2015-07" db="EMBL/GenBank/DDBJ databases">
        <authorList>
            <person name="Noorani M."/>
        </authorList>
    </citation>
    <scope>NUCLEOTIDE SEQUENCE [LARGE SCALE GENOMIC DNA]</scope>
    <source>
        <strain evidence="2 4">W1435</strain>
    </source>
</reference>
<organism evidence="2 4">
    <name type="scientific">Prevotella fusca JCM 17724</name>
    <dbReference type="NCBI Taxonomy" id="1236517"/>
    <lineage>
        <taxon>Bacteria</taxon>
        <taxon>Pseudomonadati</taxon>
        <taxon>Bacteroidota</taxon>
        <taxon>Bacteroidia</taxon>
        <taxon>Bacteroidales</taxon>
        <taxon>Prevotellaceae</taxon>
        <taxon>Prevotella</taxon>
    </lineage>
</organism>
<dbReference type="EMBL" id="CP072369">
    <property type="protein sequence ID" value="QUB86031.1"/>
    <property type="molecule type" value="Genomic_DNA"/>
</dbReference>
<evidence type="ECO:0000313" key="2">
    <source>
        <dbReference type="EMBL" id="AKU70397.1"/>
    </source>
</evidence>